<accession>A0A0P7KIT8</accession>
<evidence type="ECO:0000313" key="9">
    <source>
        <dbReference type="EMBL" id="KPN63501.1"/>
    </source>
</evidence>
<dbReference type="InterPro" id="IPR043133">
    <property type="entry name" value="GTP-CH-I_C/QueF"/>
</dbReference>
<dbReference type="GO" id="GO:0046656">
    <property type="term" value="P:folic acid biosynthetic process"/>
    <property type="evidence" value="ECO:0007669"/>
    <property type="project" value="UniProtKB-KW"/>
</dbReference>
<feature type="domain" description="Dihydroneopterin aldolase/epimerase" evidence="8">
    <location>
        <begin position="26"/>
        <end position="134"/>
    </location>
</feature>
<evidence type="ECO:0000256" key="7">
    <source>
        <dbReference type="ARBA" id="ARBA00032903"/>
    </source>
</evidence>
<dbReference type="AlphaFoldDB" id="A0A0P7KIT8"/>
<dbReference type="EC" id="4.1.2.25" evidence="4"/>
<keyword evidence="10" id="KW-1185">Reference proteome</keyword>
<evidence type="ECO:0000256" key="4">
    <source>
        <dbReference type="ARBA" id="ARBA00013043"/>
    </source>
</evidence>
<gene>
    <name evidence="9" type="ORF">AKJ29_12710</name>
</gene>
<dbReference type="GO" id="GO:0004150">
    <property type="term" value="F:dihydroneopterin aldolase activity"/>
    <property type="evidence" value="ECO:0007669"/>
    <property type="project" value="UniProtKB-EC"/>
</dbReference>
<sequence length="289" mass="31220">MDNSTAFQPLEARAIEMGGPNPPDRISVRDHTVEVEIGAFQAERDVTQRLRFSVVVEVGPSTGAQTDDVDDILSYDAVTEAITAELAAERLNLLETLAERIAERILREPQPLRVFVRIEKLDRGPGNLGVEIVRGRTGQQAVSPTEAPRPRLIHLGAGAIVAPGLTNALDLWEQEAAPVVLLVGPGEGPVPQVQDPSSQRRIDLLAIEQNACVLAARDPRMKAVGTRTELDWGMKNGQISVWAPTKMVMDAVDGPAELRPETLLEWLGQELGAASACQISDADGLERAL</sequence>
<dbReference type="NCBIfam" id="TIGR00526">
    <property type="entry name" value="folB_dom"/>
    <property type="match status" value="1"/>
</dbReference>
<keyword evidence="5" id="KW-0289">Folate biosynthesis</keyword>
<evidence type="ECO:0000256" key="5">
    <source>
        <dbReference type="ARBA" id="ARBA00022909"/>
    </source>
</evidence>
<proteinExistence type="inferred from homology"/>
<dbReference type="InterPro" id="IPR006157">
    <property type="entry name" value="FolB_dom"/>
</dbReference>
<dbReference type="SUPFAM" id="SSF55620">
    <property type="entry name" value="Tetrahydrobiopterin biosynthesis enzymes-like"/>
    <property type="match status" value="1"/>
</dbReference>
<organism evidence="9 10">
    <name type="scientific">Aliiroseovarius crassostreae</name>
    <dbReference type="NCBI Taxonomy" id="154981"/>
    <lineage>
        <taxon>Bacteria</taxon>
        <taxon>Pseudomonadati</taxon>
        <taxon>Pseudomonadota</taxon>
        <taxon>Alphaproteobacteria</taxon>
        <taxon>Rhodobacterales</taxon>
        <taxon>Paracoccaceae</taxon>
        <taxon>Aliiroseovarius</taxon>
    </lineage>
</organism>
<comment type="similarity">
    <text evidence="3">Belongs to the DHNA family.</text>
</comment>
<evidence type="ECO:0000256" key="6">
    <source>
        <dbReference type="ARBA" id="ARBA00023239"/>
    </source>
</evidence>
<comment type="caution">
    <text evidence="9">The sequence shown here is derived from an EMBL/GenBank/DDBJ whole genome shotgun (WGS) entry which is preliminary data.</text>
</comment>
<name>A0A0P7KIT8_9RHOB</name>
<dbReference type="SMART" id="SM00905">
    <property type="entry name" value="FolB"/>
    <property type="match status" value="1"/>
</dbReference>
<dbReference type="RefSeq" id="WP_055189907.1">
    <property type="nucleotide sequence ID" value="NZ_FPBS01000026.1"/>
</dbReference>
<dbReference type="OrthoDB" id="7678026at2"/>
<evidence type="ECO:0000256" key="1">
    <source>
        <dbReference type="ARBA" id="ARBA00001353"/>
    </source>
</evidence>
<protein>
    <recommendedName>
        <fullName evidence="4">dihydroneopterin aldolase</fullName>
        <ecNumber evidence="4">4.1.2.25</ecNumber>
    </recommendedName>
    <alternativeName>
        <fullName evidence="7">7,8-dihydroneopterin aldolase</fullName>
    </alternativeName>
</protein>
<comment type="pathway">
    <text evidence="2">Cofactor biosynthesis; tetrahydrofolate biosynthesis; 2-amino-4-hydroxy-6-hydroxymethyl-7,8-dihydropteridine diphosphate from 7,8-dihydroneopterin triphosphate: step 3/4.</text>
</comment>
<dbReference type="EMBL" id="LKBA01000006">
    <property type="protein sequence ID" value="KPN63501.1"/>
    <property type="molecule type" value="Genomic_DNA"/>
</dbReference>
<dbReference type="Gene3D" id="3.30.1130.10">
    <property type="match status" value="1"/>
</dbReference>
<reference evidence="9 10" key="1">
    <citation type="submission" date="2015-09" db="EMBL/GenBank/DDBJ databases">
        <title>Draft genome sequence of Aliiroseovarius crassostreae CV919-312TSm, the causative agent of Roseovarius Oyster Disease (formerly Juvenile Oyster Disease).</title>
        <authorList>
            <person name="Kessner L."/>
            <person name="Spinard E."/>
            <person name="Nelson D."/>
        </authorList>
    </citation>
    <scope>NUCLEOTIDE SEQUENCE [LARGE SCALE GENOMIC DNA]</scope>
    <source>
        <strain evidence="9 10">CV919-312</strain>
    </source>
</reference>
<evidence type="ECO:0000256" key="3">
    <source>
        <dbReference type="ARBA" id="ARBA00005708"/>
    </source>
</evidence>
<dbReference type="Pfam" id="PF02152">
    <property type="entry name" value="FolB"/>
    <property type="match status" value="1"/>
</dbReference>
<dbReference type="Proteomes" id="UP000050471">
    <property type="component" value="Unassembled WGS sequence"/>
</dbReference>
<dbReference type="InterPro" id="IPR006156">
    <property type="entry name" value="Dihydroneopterin_aldolase"/>
</dbReference>
<dbReference type="STRING" id="154981.AKJ29_12710"/>
<evidence type="ECO:0000313" key="10">
    <source>
        <dbReference type="Proteomes" id="UP000050471"/>
    </source>
</evidence>
<evidence type="ECO:0000256" key="2">
    <source>
        <dbReference type="ARBA" id="ARBA00005013"/>
    </source>
</evidence>
<keyword evidence="6" id="KW-0456">Lyase</keyword>
<evidence type="ECO:0000259" key="8">
    <source>
        <dbReference type="SMART" id="SM00905"/>
    </source>
</evidence>
<comment type="catalytic activity">
    <reaction evidence="1">
        <text>7,8-dihydroneopterin = 6-hydroxymethyl-7,8-dihydropterin + glycolaldehyde</text>
        <dbReference type="Rhea" id="RHEA:10540"/>
        <dbReference type="ChEBI" id="CHEBI:17001"/>
        <dbReference type="ChEBI" id="CHEBI:17071"/>
        <dbReference type="ChEBI" id="CHEBI:44841"/>
        <dbReference type="EC" id="4.1.2.25"/>
    </reaction>
</comment>
<dbReference type="PANTHER" id="PTHR42844">
    <property type="entry name" value="DIHYDRONEOPTERIN ALDOLASE 1-RELATED"/>
    <property type="match status" value="1"/>
</dbReference>
<dbReference type="PANTHER" id="PTHR42844:SF1">
    <property type="entry name" value="DIHYDRONEOPTERIN ALDOLASE 1-RELATED"/>
    <property type="match status" value="1"/>
</dbReference>
<dbReference type="GO" id="GO:0005737">
    <property type="term" value="C:cytoplasm"/>
    <property type="evidence" value="ECO:0007669"/>
    <property type="project" value="TreeGrafter"/>
</dbReference>